<feature type="region of interest" description="Disordered" evidence="1">
    <location>
        <begin position="1"/>
        <end position="81"/>
    </location>
</feature>
<accession>A0AAV7T305</accession>
<dbReference type="EMBL" id="JANPWB010000007">
    <property type="protein sequence ID" value="KAJ1170716.1"/>
    <property type="molecule type" value="Genomic_DNA"/>
</dbReference>
<reference evidence="2" key="1">
    <citation type="journal article" date="2022" name="bioRxiv">
        <title>Sequencing and chromosome-scale assembly of the giantPleurodeles waltlgenome.</title>
        <authorList>
            <person name="Brown T."/>
            <person name="Elewa A."/>
            <person name="Iarovenko S."/>
            <person name="Subramanian E."/>
            <person name="Araus A.J."/>
            <person name="Petzold A."/>
            <person name="Susuki M."/>
            <person name="Suzuki K.-i.T."/>
            <person name="Hayashi T."/>
            <person name="Toyoda A."/>
            <person name="Oliveira C."/>
            <person name="Osipova E."/>
            <person name="Leigh N.D."/>
            <person name="Simon A."/>
            <person name="Yun M.H."/>
        </authorList>
    </citation>
    <scope>NUCLEOTIDE SEQUENCE</scope>
    <source>
        <strain evidence="2">20211129_DDA</strain>
        <tissue evidence="2">Liver</tissue>
    </source>
</reference>
<protein>
    <submittedName>
        <fullName evidence="2">Uncharacterized protein</fullName>
    </submittedName>
</protein>
<dbReference type="AlphaFoldDB" id="A0AAV7T305"/>
<evidence type="ECO:0000313" key="3">
    <source>
        <dbReference type="Proteomes" id="UP001066276"/>
    </source>
</evidence>
<sequence>MALPIAEACQSEPVADEDRMPCGLMPAEELAPTDQRSFSDGNATAEMPACPFPPPGDRTSCSQYNLRQNPMPSTRLQDYDA</sequence>
<proteinExistence type="predicted"/>
<comment type="caution">
    <text evidence="2">The sequence shown here is derived from an EMBL/GenBank/DDBJ whole genome shotgun (WGS) entry which is preliminary data.</text>
</comment>
<feature type="compositionally biased region" description="Polar residues" evidence="1">
    <location>
        <begin position="59"/>
        <end position="81"/>
    </location>
</feature>
<gene>
    <name evidence="2" type="ORF">NDU88_002589</name>
</gene>
<name>A0AAV7T305_PLEWA</name>
<dbReference type="Proteomes" id="UP001066276">
    <property type="component" value="Chromosome 4_1"/>
</dbReference>
<organism evidence="2 3">
    <name type="scientific">Pleurodeles waltl</name>
    <name type="common">Iberian ribbed newt</name>
    <dbReference type="NCBI Taxonomy" id="8319"/>
    <lineage>
        <taxon>Eukaryota</taxon>
        <taxon>Metazoa</taxon>
        <taxon>Chordata</taxon>
        <taxon>Craniata</taxon>
        <taxon>Vertebrata</taxon>
        <taxon>Euteleostomi</taxon>
        <taxon>Amphibia</taxon>
        <taxon>Batrachia</taxon>
        <taxon>Caudata</taxon>
        <taxon>Salamandroidea</taxon>
        <taxon>Salamandridae</taxon>
        <taxon>Pleurodelinae</taxon>
        <taxon>Pleurodeles</taxon>
    </lineage>
</organism>
<evidence type="ECO:0000256" key="1">
    <source>
        <dbReference type="SAM" id="MobiDB-lite"/>
    </source>
</evidence>
<keyword evidence="3" id="KW-1185">Reference proteome</keyword>
<evidence type="ECO:0000313" key="2">
    <source>
        <dbReference type="EMBL" id="KAJ1170716.1"/>
    </source>
</evidence>